<keyword evidence="7" id="KW-1185">Reference proteome</keyword>
<protein>
    <submittedName>
        <fullName evidence="6">Maleylacetate reductase</fullName>
    </submittedName>
</protein>
<evidence type="ECO:0000259" key="5">
    <source>
        <dbReference type="Pfam" id="PF25137"/>
    </source>
</evidence>
<proteinExistence type="inferred from homology"/>
<evidence type="ECO:0000256" key="2">
    <source>
        <dbReference type="ARBA" id="ARBA00023002"/>
    </source>
</evidence>
<dbReference type="InterPro" id="IPR056798">
    <property type="entry name" value="ADH_Fe_C"/>
</dbReference>
<dbReference type="InterPro" id="IPR001670">
    <property type="entry name" value="ADH_Fe/GldA"/>
</dbReference>
<dbReference type="GO" id="GO:0004022">
    <property type="term" value="F:alcohol dehydrogenase (NAD+) activity"/>
    <property type="evidence" value="ECO:0007669"/>
    <property type="project" value="TreeGrafter"/>
</dbReference>
<evidence type="ECO:0000256" key="1">
    <source>
        <dbReference type="ARBA" id="ARBA00007358"/>
    </source>
</evidence>
<reference evidence="6 7" key="1">
    <citation type="submission" date="2017-11" db="EMBL/GenBank/DDBJ databases">
        <title>Revised Sequence and Annotation of the Rhodobaca barguzinensis strain alga05 Genome.</title>
        <authorList>
            <person name="Kopejtka K."/>
            <person name="Tomasch J.M."/>
            <person name="Bunk B."/>
            <person name="Koblizek M."/>
        </authorList>
    </citation>
    <scope>NUCLEOTIDE SEQUENCE [LARGE SCALE GENOMIC DNA]</scope>
    <source>
        <strain evidence="7">alga05</strain>
    </source>
</reference>
<name>A0A2K8KCC3_9RHOB</name>
<keyword evidence="3" id="KW-0520">NAD</keyword>
<feature type="domain" description="Fe-containing alcohol dehydrogenase-like C-terminal" evidence="5">
    <location>
        <begin position="168"/>
        <end position="349"/>
    </location>
</feature>
<dbReference type="GO" id="GO:0018506">
    <property type="term" value="F:maleylacetate reductase activity"/>
    <property type="evidence" value="ECO:0007669"/>
    <property type="project" value="InterPro"/>
</dbReference>
<dbReference type="InterPro" id="IPR034786">
    <property type="entry name" value="MAR"/>
</dbReference>
<dbReference type="KEGG" id="rbg:BG454_13055"/>
<dbReference type="PANTHER" id="PTHR11496:SF102">
    <property type="entry name" value="ALCOHOL DEHYDROGENASE 4"/>
    <property type="match status" value="1"/>
</dbReference>
<dbReference type="GO" id="GO:0046872">
    <property type="term" value="F:metal ion binding"/>
    <property type="evidence" value="ECO:0007669"/>
    <property type="project" value="InterPro"/>
</dbReference>
<dbReference type="Pfam" id="PF25137">
    <property type="entry name" value="ADH_Fe_C"/>
    <property type="match status" value="1"/>
</dbReference>
<dbReference type="CDD" id="cd08177">
    <property type="entry name" value="MAR"/>
    <property type="match status" value="1"/>
</dbReference>
<dbReference type="Gene3D" id="3.40.50.1970">
    <property type="match status" value="1"/>
</dbReference>
<dbReference type="Gene3D" id="1.20.1090.10">
    <property type="entry name" value="Dehydroquinate synthase-like - alpha domain"/>
    <property type="match status" value="1"/>
</dbReference>
<dbReference type="RefSeq" id="WP_071481119.1">
    <property type="nucleotide sequence ID" value="NZ_CP024899.1"/>
</dbReference>
<feature type="domain" description="Alcohol dehydrogenase iron-type/glycerol dehydrogenase GldA" evidence="4">
    <location>
        <begin position="15"/>
        <end position="156"/>
    </location>
</feature>
<comment type="similarity">
    <text evidence="1">Belongs to the iron-containing alcohol dehydrogenase family.</text>
</comment>
<dbReference type="SUPFAM" id="SSF56796">
    <property type="entry name" value="Dehydroquinate synthase-like"/>
    <property type="match status" value="1"/>
</dbReference>
<keyword evidence="2" id="KW-0560">Oxidoreductase</keyword>
<evidence type="ECO:0000313" key="6">
    <source>
        <dbReference type="EMBL" id="ATX66626.1"/>
    </source>
</evidence>
<dbReference type="Proteomes" id="UP000228948">
    <property type="component" value="Chromosome"/>
</dbReference>
<dbReference type="PANTHER" id="PTHR11496">
    <property type="entry name" value="ALCOHOL DEHYDROGENASE"/>
    <property type="match status" value="1"/>
</dbReference>
<evidence type="ECO:0000313" key="7">
    <source>
        <dbReference type="Proteomes" id="UP000228948"/>
    </source>
</evidence>
<evidence type="ECO:0000256" key="3">
    <source>
        <dbReference type="ARBA" id="ARBA00023027"/>
    </source>
</evidence>
<dbReference type="STRING" id="441209.GCA_001870665_02393"/>
<evidence type="ECO:0000259" key="4">
    <source>
        <dbReference type="Pfam" id="PF00465"/>
    </source>
</evidence>
<accession>A0A2K8KCC3</accession>
<gene>
    <name evidence="6" type="ORF">BG454_13055</name>
</gene>
<organism evidence="6 7">
    <name type="scientific">Roseinatronobacter bogoriensis subsp. barguzinensis</name>
    <dbReference type="NCBI Taxonomy" id="441209"/>
    <lineage>
        <taxon>Bacteria</taxon>
        <taxon>Pseudomonadati</taxon>
        <taxon>Pseudomonadota</taxon>
        <taxon>Alphaproteobacteria</taxon>
        <taxon>Rhodobacterales</taxon>
        <taxon>Paracoccaceae</taxon>
        <taxon>Roseinatronobacter</taxon>
    </lineage>
</organism>
<sequence>MTDLAHGFTFPGITSRVIFGAGTLGQTAEEIGKLSRSRALVLSTPEQADAAKALAARLGGLCVGTFCDAAMHTPVAISERAVAQYRDLDADCVVSIGGGSTIGLGKAIATRTGADQIAIPTTYAGSEMTDILGETEGGQKTTRRDPSIRPEVVIYDVDLTLSLPAQMTVTSALNAIAHGVEAIYAPDANPILTLMALDAMRAFRDGLPRVADAPADKAARAQVLYGAWLCSTALGYVTMALHHKLAHVLGGSFDMPHAQTHAILLPHTAGFNAAALRDVMEPVAEIFGGSVGGGLWDFAQRTGAPMRLRDLGLSEADLDRAADIATRNPYHNPRPFDAGDIRALLQAAWEGARPET</sequence>
<dbReference type="OrthoDB" id="3812122at2"/>
<dbReference type="EMBL" id="CP024899">
    <property type="protein sequence ID" value="ATX66626.1"/>
    <property type="molecule type" value="Genomic_DNA"/>
</dbReference>
<dbReference type="InterPro" id="IPR039697">
    <property type="entry name" value="Alcohol_dehydrogenase_Fe"/>
</dbReference>
<dbReference type="Pfam" id="PF00465">
    <property type="entry name" value="Fe-ADH"/>
    <property type="match status" value="1"/>
</dbReference>
<dbReference type="AlphaFoldDB" id="A0A2K8KCC3"/>